<feature type="transmembrane region" description="Helical" evidence="2">
    <location>
        <begin position="234"/>
        <end position="257"/>
    </location>
</feature>
<evidence type="ECO:0000313" key="4">
    <source>
        <dbReference type="Proteomes" id="UP000070505"/>
    </source>
</evidence>
<organism evidence="3 4">
    <name type="scientific">Gardnerella vaginalis</name>
    <dbReference type="NCBI Taxonomy" id="2702"/>
    <lineage>
        <taxon>Bacteria</taxon>
        <taxon>Bacillati</taxon>
        <taxon>Actinomycetota</taxon>
        <taxon>Actinomycetes</taxon>
        <taxon>Bifidobacteriales</taxon>
        <taxon>Bifidobacteriaceae</taxon>
        <taxon>Gardnerella</taxon>
    </lineage>
</organism>
<keyword evidence="2" id="KW-1133">Transmembrane helix</keyword>
<keyword evidence="2" id="KW-0812">Transmembrane</keyword>
<feature type="compositionally biased region" description="Low complexity" evidence="1">
    <location>
        <begin position="50"/>
        <end position="102"/>
    </location>
</feature>
<dbReference type="RefSeq" id="WP_075523988.1">
    <property type="nucleotide sequence ID" value="NZ_KQ961876.1"/>
</dbReference>
<gene>
    <name evidence="3" type="ORF">HMPREF3230_01267</name>
</gene>
<proteinExistence type="predicted"/>
<evidence type="ECO:0000256" key="1">
    <source>
        <dbReference type="SAM" id="MobiDB-lite"/>
    </source>
</evidence>
<dbReference type="AlphaFoldDB" id="A0A135Z2E4"/>
<feature type="compositionally biased region" description="Polar residues" evidence="1">
    <location>
        <begin position="35"/>
        <end position="49"/>
    </location>
</feature>
<sequence length="442" mass="51479">MSDVNNSIDDFSSKNQVNNTPENSNYSNEDSNNSFKQQQDPSAYESSMNSDASISFDPKSSSPASDSSNLHGQSSQYPQAQPQQSQYPQAQSQQSQYSQMQFNQQNAQFNQPSQPYAPQNYNQSSQAYNQFNQPQFAQAQAQFAQPQQQYPQAQYNQAQYPQAQYPQSQFAQAQYPQSQYSQMQFNGQSGYQKPDYSHSMTYNQNKSQYGYRQNAETERLETYYSSTWNKREKILLAIICVVSIFLTYFSNRVLYVWFNIYTIHYYRILPQLFMVDFLWFSYSLLPFTLILAFAIVLRKKYSVILPSICSIGTSFLVETFFRFIVEKDYNFEYYLKFIVYAILPIVIFAIVLEVLQCKFMIRKRSNIVSSIIVTFASSFIYVFVYFTSLTILFNSRYEVSDYMYGMISSVILLVVIPVLVALIMKLLGLPKFLNPQREEMNL</sequence>
<feature type="transmembrane region" description="Helical" evidence="2">
    <location>
        <begin position="406"/>
        <end position="427"/>
    </location>
</feature>
<reference evidence="3 4" key="1">
    <citation type="submission" date="2016-02" db="EMBL/GenBank/DDBJ databases">
        <authorList>
            <person name="Wen L."/>
            <person name="He K."/>
            <person name="Yang H."/>
        </authorList>
    </citation>
    <scope>NUCLEOTIDE SEQUENCE [LARGE SCALE GENOMIC DNA]</scope>
    <source>
        <strain evidence="3 4">CMW7778B</strain>
    </source>
</reference>
<dbReference type="EMBL" id="LSRC01000057">
    <property type="protein sequence ID" value="KXI15832.1"/>
    <property type="molecule type" value="Genomic_DNA"/>
</dbReference>
<feature type="transmembrane region" description="Helical" evidence="2">
    <location>
        <begin position="277"/>
        <end position="297"/>
    </location>
</feature>
<accession>A0A135Z2E4</accession>
<feature type="transmembrane region" description="Helical" evidence="2">
    <location>
        <begin position="367"/>
        <end position="386"/>
    </location>
</feature>
<feature type="region of interest" description="Disordered" evidence="1">
    <location>
        <begin position="1"/>
        <end position="102"/>
    </location>
</feature>
<feature type="compositionally biased region" description="Polar residues" evidence="1">
    <location>
        <begin position="1"/>
        <end position="21"/>
    </location>
</feature>
<protein>
    <submittedName>
        <fullName evidence="3">Uncharacterized protein</fullName>
    </submittedName>
</protein>
<evidence type="ECO:0000256" key="2">
    <source>
        <dbReference type="SAM" id="Phobius"/>
    </source>
</evidence>
<name>A0A135Z2E4_GARVA</name>
<evidence type="ECO:0000313" key="3">
    <source>
        <dbReference type="EMBL" id="KXI15832.1"/>
    </source>
</evidence>
<comment type="caution">
    <text evidence="3">The sequence shown here is derived from an EMBL/GenBank/DDBJ whole genome shotgun (WGS) entry which is preliminary data.</text>
</comment>
<dbReference type="PATRIC" id="fig|2702.101.peg.1253"/>
<keyword evidence="2" id="KW-0472">Membrane</keyword>
<feature type="transmembrane region" description="Helical" evidence="2">
    <location>
        <begin position="337"/>
        <end position="355"/>
    </location>
</feature>
<dbReference type="Proteomes" id="UP000070505">
    <property type="component" value="Unassembled WGS sequence"/>
</dbReference>
<feature type="transmembrane region" description="Helical" evidence="2">
    <location>
        <begin position="304"/>
        <end position="325"/>
    </location>
</feature>
<feature type="compositionally biased region" description="Low complexity" evidence="1">
    <location>
        <begin position="22"/>
        <end position="34"/>
    </location>
</feature>
<feature type="region of interest" description="Disordered" evidence="1">
    <location>
        <begin position="137"/>
        <end position="158"/>
    </location>
</feature>